<dbReference type="InterPro" id="IPR051095">
    <property type="entry name" value="Dros_DevTransReg"/>
</dbReference>
<feature type="domain" description="BTB" evidence="3">
    <location>
        <begin position="31"/>
        <end position="96"/>
    </location>
</feature>
<dbReference type="Proteomes" id="UP000694941">
    <property type="component" value="Unplaced"/>
</dbReference>
<reference evidence="5 6" key="1">
    <citation type="submission" date="2025-05" db="UniProtKB">
        <authorList>
            <consortium name="RefSeq"/>
        </authorList>
    </citation>
    <scope>IDENTIFICATION</scope>
    <source>
        <tissue evidence="5 6">Muscle</tissue>
    </source>
</reference>
<evidence type="ECO:0000313" key="4">
    <source>
        <dbReference type="Proteomes" id="UP000694941"/>
    </source>
</evidence>
<feature type="region of interest" description="Disordered" evidence="2">
    <location>
        <begin position="143"/>
        <end position="180"/>
    </location>
</feature>
<feature type="compositionally biased region" description="Low complexity" evidence="2">
    <location>
        <begin position="280"/>
        <end position="290"/>
    </location>
</feature>
<protein>
    <submittedName>
        <fullName evidence="5 6">Protein tramtrack, alpha isoform-like isoform X1</fullName>
    </submittedName>
</protein>
<dbReference type="RefSeq" id="XP_022244957.1">
    <property type="nucleotide sequence ID" value="XM_022389249.1"/>
</dbReference>
<dbReference type="SMART" id="SM00225">
    <property type="entry name" value="BTB"/>
    <property type="match status" value="1"/>
</dbReference>
<keyword evidence="4" id="KW-1185">Reference proteome</keyword>
<evidence type="ECO:0000256" key="1">
    <source>
        <dbReference type="ARBA" id="ARBA00023242"/>
    </source>
</evidence>
<evidence type="ECO:0000313" key="5">
    <source>
        <dbReference type="RefSeq" id="XP_022244956.1"/>
    </source>
</evidence>
<dbReference type="GeneID" id="106462109"/>
<name>A0ABM1SMV0_LIMPO</name>
<accession>A0ABM1SMV0</accession>
<dbReference type="RefSeq" id="XP_022244956.1">
    <property type="nucleotide sequence ID" value="XM_022389248.1"/>
</dbReference>
<evidence type="ECO:0000313" key="6">
    <source>
        <dbReference type="RefSeq" id="XP_022244957.1"/>
    </source>
</evidence>
<sequence>MGSQQFCLKWSNHHDNMLNVFEQLLFNEEFVDVTLACEGLSLKAHKMVLSACSPFFQSLFKENPCKHPIVIMKDMNYKDLKAIIDFMYHGEVNVSQDQLSTLLKTAQSLKVKGLAEVEDKEPGEKDGTIFHEMVPKVARAPQQNTLTESHRHLIEAASVNRRKRGRPRRRSGSSHSDVEELLQTKLRHSETSDLLIQEVYSKQISKEERLVPSIPMDVSPPSTESQKIDSCSLSFHASTDQNLCKLVAERSREVSQEGLHMDNETSEVTDQFQTCTSFTQTVTTSSNQTQDEPSPPTILSPSAPANAESTIESTISSHTSTSQMVVSTATLGSLPSTSASELKTTAMLEDIKPVVSSLKDSSTPNCDQSAEKYSVMPYVDSLGMPSLPGPSTYQLDLNLSQTHTHHQQTSSQDHTQQNTLEILQHQYQEIATLHSPLGLPAPLAAAQTVSYEPNKWYLHPRSFPGQRARGYRSLYSHLGEWKKKPVCPHCAKTFYDKSTLNRHVATRACRGFREQL</sequence>
<organism evidence="4 5">
    <name type="scientific">Limulus polyphemus</name>
    <name type="common">Atlantic horseshoe crab</name>
    <dbReference type="NCBI Taxonomy" id="6850"/>
    <lineage>
        <taxon>Eukaryota</taxon>
        <taxon>Metazoa</taxon>
        <taxon>Ecdysozoa</taxon>
        <taxon>Arthropoda</taxon>
        <taxon>Chelicerata</taxon>
        <taxon>Merostomata</taxon>
        <taxon>Xiphosura</taxon>
        <taxon>Limulidae</taxon>
        <taxon>Limulus</taxon>
    </lineage>
</organism>
<dbReference type="PROSITE" id="PS50097">
    <property type="entry name" value="BTB"/>
    <property type="match status" value="1"/>
</dbReference>
<dbReference type="InterPro" id="IPR011333">
    <property type="entry name" value="SKP1/BTB/POZ_sf"/>
</dbReference>
<dbReference type="Gene3D" id="3.30.710.10">
    <property type="entry name" value="Potassium Channel Kv1.1, Chain A"/>
    <property type="match status" value="1"/>
</dbReference>
<dbReference type="CDD" id="cd18315">
    <property type="entry name" value="BTB_POZ_BAB-like"/>
    <property type="match status" value="1"/>
</dbReference>
<keyword evidence="1" id="KW-0539">Nucleus</keyword>
<evidence type="ECO:0000259" key="3">
    <source>
        <dbReference type="PROSITE" id="PS50097"/>
    </source>
</evidence>
<evidence type="ECO:0000256" key="2">
    <source>
        <dbReference type="SAM" id="MobiDB-lite"/>
    </source>
</evidence>
<gene>
    <name evidence="5 6" type="primary">LOC106462109</name>
</gene>
<dbReference type="PANTHER" id="PTHR23110">
    <property type="entry name" value="BTB DOMAIN TRANSCRIPTION FACTOR"/>
    <property type="match status" value="1"/>
</dbReference>
<feature type="compositionally biased region" description="Basic residues" evidence="2">
    <location>
        <begin position="160"/>
        <end position="172"/>
    </location>
</feature>
<feature type="region of interest" description="Disordered" evidence="2">
    <location>
        <begin position="280"/>
        <end position="304"/>
    </location>
</feature>
<dbReference type="SUPFAM" id="SSF54695">
    <property type="entry name" value="POZ domain"/>
    <property type="match status" value="1"/>
</dbReference>
<dbReference type="Pfam" id="PF00651">
    <property type="entry name" value="BTB"/>
    <property type="match status" value="1"/>
</dbReference>
<dbReference type="InterPro" id="IPR000210">
    <property type="entry name" value="BTB/POZ_dom"/>
</dbReference>
<dbReference type="PANTHER" id="PTHR23110:SF109">
    <property type="entry name" value="FI07618P-RELATED"/>
    <property type="match status" value="1"/>
</dbReference>
<proteinExistence type="predicted"/>